<dbReference type="PANTHER" id="PTHR33279">
    <property type="entry name" value="SULFUR CARRIER PROTEIN YEDF-RELATED"/>
    <property type="match status" value="1"/>
</dbReference>
<dbReference type="RefSeq" id="WP_042686498.1">
    <property type="nucleotide sequence ID" value="NZ_DUIH01000021.1"/>
</dbReference>
<dbReference type="Gene3D" id="3.30.110.40">
    <property type="entry name" value="TusA-like domain"/>
    <property type="match status" value="1"/>
</dbReference>
<name>A0A832RWT4_9EURY</name>
<dbReference type="InterPro" id="IPR001455">
    <property type="entry name" value="TusA-like"/>
</dbReference>
<protein>
    <submittedName>
        <fullName evidence="3">Sulfurtransferase TusA family protein</fullName>
    </submittedName>
</protein>
<dbReference type="EMBL" id="DUIH01000021">
    <property type="protein sequence ID" value="HIH70080.1"/>
    <property type="molecule type" value="Genomic_DNA"/>
</dbReference>
<dbReference type="PANTHER" id="PTHR33279:SF6">
    <property type="entry name" value="SULFUR CARRIER PROTEIN YEDF-RELATED"/>
    <property type="match status" value="1"/>
</dbReference>
<dbReference type="InterPro" id="IPR036868">
    <property type="entry name" value="TusA-like_sf"/>
</dbReference>
<dbReference type="Pfam" id="PF01206">
    <property type="entry name" value="TusA"/>
    <property type="match status" value="1"/>
</dbReference>
<sequence length="76" mass="8658">MSEGTQLLDLRGEVCPLTFVLTRLALEQMEKGEVLEVLIDHEPALVDLPRSVQMEDGEVLEISELSRGVWRLVLRR</sequence>
<organism evidence="3 4">
    <name type="scientific">Methermicoccus shengliensis</name>
    <dbReference type="NCBI Taxonomy" id="660064"/>
    <lineage>
        <taxon>Archaea</taxon>
        <taxon>Methanobacteriati</taxon>
        <taxon>Methanobacteriota</taxon>
        <taxon>Stenosarchaea group</taxon>
        <taxon>Methanomicrobia</taxon>
        <taxon>Methanosarcinales</taxon>
        <taxon>Methermicoccaceae</taxon>
        <taxon>Methermicoccus</taxon>
    </lineage>
</organism>
<keyword evidence="3" id="KW-0808">Transferase</keyword>
<accession>A0A832RWT4</accession>
<dbReference type="SUPFAM" id="SSF64307">
    <property type="entry name" value="SirA-like"/>
    <property type="match status" value="1"/>
</dbReference>
<evidence type="ECO:0000313" key="4">
    <source>
        <dbReference type="Proteomes" id="UP000600363"/>
    </source>
</evidence>
<dbReference type="PROSITE" id="PS01148">
    <property type="entry name" value="UPF0033"/>
    <property type="match status" value="1"/>
</dbReference>
<feature type="domain" description="UPF0033" evidence="2">
    <location>
        <begin position="8"/>
        <end position="32"/>
    </location>
</feature>
<dbReference type="AlphaFoldDB" id="A0A832RWT4"/>
<dbReference type="CDD" id="cd00291">
    <property type="entry name" value="SirA_YedF_YeeD"/>
    <property type="match status" value="1"/>
</dbReference>
<proteinExistence type="inferred from homology"/>
<comment type="similarity">
    <text evidence="1">Belongs to the sulfur carrier protein TusA family.</text>
</comment>
<evidence type="ECO:0000259" key="2">
    <source>
        <dbReference type="PROSITE" id="PS01148"/>
    </source>
</evidence>
<evidence type="ECO:0000256" key="1">
    <source>
        <dbReference type="ARBA" id="ARBA00008984"/>
    </source>
</evidence>
<comment type="caution">
    <text evidence="3">The sequence shown here is derived from an EMBL/GenBank/DDBJ whole genome shotgun (WGS) entry which is preliminary data.</text>
</comment>
<dbReference type="Proteomes" id="UP000600363">
    <property type="component" value="Unassembled WGS sequence"/>
</dbReference>
<reference evidence="3" key="1">
    <citation type="journal article" date="2020" name="bioRxiv">
        <title>A rank-normalized archaeal taxonomy based on genome phylogeny resolves widespread incomplete and uneven classifications.</title>
        <authorList>
            <person name="Rinke C."/>
            <person name="Chuvochina M."/>
            <person name="Mussig A.J."/>
            <person name="Chaumeil P.-A."/>
            <person name="Waite D.W."/>
            <person name="Whitman W.B."/>
            <person name="Parks D.H."/>
            <person name="Hugenholtz P."/>
        </authorList>
    </citation>
    <scope>NUCLEOTIDE SEQUENCE</scope>
    <source>
        <strain evidence="3">UBA12518</strain>
    </source>
</reference>
<evidence type="ECO:0000313" key="3">
    <source>
        <dbReference type="EMBL" id="HIH70080.1"/>
    </source>
</evidence>
<gene>
    <name evidence="3" type="ORF">HA299_05675</name>
</gene>
<dbReference type="GO" id="GO:0016740">
    <property type="term" value="F:transferase activity"/>
    <property type="evidence" value="ECO:0007669"/>
    <property type="project" value="UniProtKB-KW"/>
</dbReference>